<protein>
    <submittedName>
        <fullName evidence="1">Uncharacterized protein</fullName>
    </submittedName>
</protein>
<accession>A0ABD5SKT9</accession>
<dbReference type="Proteomes" id="UP001596383">
    <property type="component" value="Unassembled WGS sequence"/>
</dbReference>
<gene>
    <name evidence="1" type="ORF">ACFQE6_11865</name>
</gene>
<sequence length="51" mass="5524">MPDDVSCVIVHCYDEIHGYGGRAMLVALQSGETWVADQGSFACSFGERDCP</sequence>
<proteinExistence type="predicted"/>
<organism evidence="1 2">
    <name type="scientific">Natrinema soli</name>
    <dbReference type="NCBI Taxonomy" id="1930624"/>
    <lineage>
        <taxon>Archaea</taxon>
        <taxon>Methanobacteriati</taxon>
        <taxon>Methanobacteriota</taxon>
        <taxon>Stenosarchaea group</taxon>
        <taxon>Halobacteria</taxon>
        <taxon>Halobacteriales</taxon>
        <taxon>Natrialbaceae</taxon>
        <taxon>Natrinema</taxon>
    </lineage>
</organism>
<dbReference type="AlphaFoldDB" id="A0ABD5SKT9"/>
<dbReference type="EMBL" id="JBHSWV010000171">
    <property type="protein sequence ID" value="MFC6765658.1"/>
    <property type="molecule type" value="Genomic_DNA"/>
</dbReference>
<comment type="caution">
    <text evidence="1">The sequence shown here is derived from an EMBL/GenBank/DDBJ whole genome shotgun (WGS) entry which is preliminary data.</text>
</comment>
<evidence type="ECO:0000313" key="2">
    <source>
        <dbReference type="Proteomes" id="UP001596383"/>
    </source>
</evidence>
<reference evidence="1 2" key="1">
    <citation type="journal article" date="2019" name="Int. J. Syst. Evol. Microbiol.">
        <title>The Global Catalogue of Microorganisms (GCM) 10K type strain sequencing project: providing services to taxonomists for standard genome sequencing and annotation.</title>
        <authorList>
            <consortium name="The Broad Institute Genomics Platform"/>
            <consortium name="The Broad Institute Genome Sequencing Center for Infectious Disease"/>
            <person name="Wu L."/>
            <person name="Ma J."/>
        </authorList>
    </citation>
    <scope>NUCLEOTIDE SEQUENCE [LARGE SCALE GENOMIC DNA]</scope>
    <source>
        <strain evidence="1 2">LMG 29247</strain>
    </source>
</reference>
<evidence type="ECO:0000313" key="1">
    <source>
        <dbReference type="EMBL" id="MFC6765658.1"/>
    </source>
</evidence>
<dbReference type="RefSeq" id="WP_273738679.1">
    <property type="nucleotide sequence ID" value="NZ_JAQIVI010000171.1"/>
</dbReference>
<keyword evidence="2" id="KW-1185">Reference proteome</keyword>
<name>A0ABD5SKT9_9EURY</name>